<dbReference type="PANTHER" id="PTHR10728">
    <property type="entry name" value="CYTOSOLIC PHOSPHOLIPASE A2"/>
    <property type="match status" value="1"/>
</dbReference>
<proteinExistence type="inferred from homology"/>
<evidence type="ECO:0000256" key="10">
    <source>
        <dbReference type="RuleBase" id="RU362103"/>
    </source>
</evidence>
<evidence type="ECO:0000256" key="7">
    <source>
        <dbReference type="ARBA" id="ARBA00023180"/>
    </source>
</evidence>
<evidence type="ECO:0000256" key="2">
    <source>
        <dbReference type="ARBA" id="ARBA00013274"/>
    </source>
</evidence>
<dbReference type="GO" id="GO:0004623">
    <property type="term" value="F:phospholipase A2 activity"/>
    <property type="evidence" value="ECO:0007669"/>
    <property type="project" value="TreeGrafter"/>
</dbReference>
<dbReference type="GO" id="GO:0005783">
    <property type="term" value="C:endoplasmic reticulum"/>
    <property type="evidence" value="ECO:0007669"/>
    <property type="project" value="TreeGrafter"/>
</dbReference>
<keyword evidence="7" id="KW-0325">Glycoprotein</keyword>
<dbReference type="SMART" id="SM00022">
    <property type="entry name" value="PLAc"/>
    <property type="match status" value="1"/>
</dbReference>
<keyword evidence="4 9" id="KW-0378">Hydrolase</keyword>
<dbReference type="InterPro" id="IPR002642">
    <property type="entry name" value="LysoPLipase_cat_dom"/>
</dbReference>
<dbReference type="InterPro" id="IPR016035">
    <property type="entry name" value="Acyl_Trfase/lysoPLipase"/>
</dbReference>
<dbReference type="AlphaFoldDB" id="A0A0A1TNN9"/>
<keyword evidence="3 10" id="KW-0732">Signal</keyword>
<evidence type="ECO:0000313" key="13">
    <source>
        <dbReference type="Proteomes" id="UP000039046"/>
    </source>
</evidence>
<dbReference type="GO" id="GO:0004622">
    <property type="term" value="F:phosphatidylcholine lysophospholipase activity"/>
    <property type="evidence" value="ECO:0007669"/>
    <property type="project" value="UniProtKB-EC"/>
</dbReference>
<evidence type="ECO:0000256" key="8">
    <source>
        <dbReference type="ARBA" id="ARBA00049531"/>
    </source>
</evidence>
<feature type="signal peptide" evidence="10">
    <location>
        <begin position="1"/>
        <end position="20"/>
    </location>
</feature>
<dbReference type="SUPFAM" id="SSF52151">
    <property type="entry name" value="FabD/lysophospholipase-like"/>
    <property type="match status" value="1"/>
</dbReference>
<dbReference type="PROSITE" id="PS51210">
    <property type="entry name" value="PLA2C"/>
    <property type="match status" value="1"/>
</dbReference>
<organism evidence="12 13">
    <name type="scientific">[Torrubiella] hemipterigena</name>
    <dbReference type="NCBI Taxonomy" id="1531966"/>
    <lineage>
        <taxon>Eukaryota</taxon>
        <taxon>Fungi</taxon>
        <taxon>Dikarya</taxon>
        <taxon>Ascomycota</taxon>
        <taxon>Pezizomycotina</taxon>
        <taxon>Sordariomycetes</taxon>
        <taxon>Hypocreomycetidae</taxon>
        <taxon>Hypocreales</taxon>
        <taxon>Clavicipitaceae</taxon>
        <taxon>Clavicipitaceae incertae sedis</taxon>
        <taxon>'Torrubiella' clade</taxon>
    </lineage>
</organism>
<feature type="domain" description="PLA2c" evidence="11">
    <location>
        <begin position="73"/>
        <end position="621"/>
    </location>
</feature>
<dbReference type="Pfam" id="PF01735">
    <property type="entry name" value="PLA2_B"/>
    <property type="match status" value="1"/>
</dbReference>
<evidence type="ECO:0000256" key="6">
    <source>
        <dbReference type="ARBA" id="ARBA00023098"/>
    </source>
</evidence>
<accession>A0A0A1TNN9</accession>
<dbReference type="Gene3D" id="3.40.1090.10">
    <property type="entry name" value="Cytosolic phospholipase A2 catalytic domain"/>
    <property type="match status" value="1"/>
</dbReference>
<evidence type="ECO:0000259" key="11">
    <source>
        <dbReference type="PROSITE" id="PS51210"/>
    </source>
</evidence>
<keyword evidence="5 9" id="KW-0442">Lipid degradation</keyword>
<dbReference type="STRING" id="1531966.A0A0A1TNN9"/>
<evidence type="ECO:0000256" key="9">
    <source>
        <dbReference type="PROSITE-ProRule" id="PRU00555"/>
    </source>
</evidence>
<evidence type="ECO:0000256" key="1">
    <source>
        <dbReference type="ARBA" id="ARBA00008780"/>
    </source>
</evidence>
<name>A0A0A1TNN9_9HYPO</name>
<evidence type="ECO:0000256" key="4">
    <source>
        <dbReference type="ARBA" id="ARBA00022801"/>
    </source>
</evidence>
<dbReference type="GO" id="GO:0005829">
    <property type="term" value="C:cytosol"/>
    <property type="evidence" value="ECO:0007669"/>
    <property type="project" value="TreeGrafter"/>
</dbReference>
<dbReference type="Proteomes" id="UP000039046">
    <property type="component" value="Unassembled WGS sequence"/>
</dbReference>
<evidence type="ECO:0000256" key="3">
    <source>
        <dbReference type="ARBA" id="ARBA00022729"/>
    </source>
</evidence>
<evidence type="ECO:0000256" key="5">
    <source>
        <dbReference type="ARBA" id="ARBA00022963"/>
    </source>
</evidence>
<comment type="catalytic activity">
    <reaction evidence="8 10">
        <text>a 1-acyl-sn-glycero-3-phosphocholine + H2O = sn-glycerol 3-phosphocholine + a fatty acid + H(+)</text>
        <dbReference type="Rhea" id="RHEA:15177"/>
        <dbReference type="ChEBI" id="CHEBI:15377"/>
        <dbReference type="ChEBI" id="CHEBI:15378"/>
        <dbReference type="ChEBI" id="CHEBI:16870"/>
        <dbReference type="ChEBI" id="CHEBI:28868"/>
        <dbReference type="ChEBI" id="CHEBI:58168"/>
        <dbReference type="EC" id="3.1.1.5"/>
    </reaction>
</comment>
<dbReference type="PANTHER" id="PTHR10728:SF33">
    <property type="entry name" value="LYSOPHOSPHOLIPASE 1-RELATED"/>
    <property type="match status" value="1"/>
</dbReference>
<protein>
    <recommendedName>
        <fullName evidence="2 10">Lysophospholipase</fullName>
        <ecNumber evidence="2 10">3.1.1.5</ecNumber>
    </recommendedName>
</protein>
<comment type="similarity">
    <text evidence="1 10">Belongs to the lysophospholipase family.</text>
</comment>
<dbReference type="HOGENOM" id="CLU_014602_0_0_1"/>
<keyword evidence="6 9" id="KW-0443">Lipid metabolism</keyword>
<dbReference type="EMBL" id="CDHN01000005">
    <property type="protein sequence ID" value="CEJ92938.1"/>
    <property type="molecule type" value="Genomic_DNA"/>
</dbReference>
<dbReference type="EC" id="3.1.1.5" evidence="2 10"/>
<dbReference type="FunFam" id="3.40.1090.10:FF:000010">
    <property type="entry name" value="Lysophospholipase"/>
    <property type="match status" value="1"/>
</dbReference>
<reference evidence="12 13" key="1">
    <citation type="journal article" date="2015" name="Genome Announc.">
        <title>Draft Genome Sequence and Gene Annotation of the Entomopathogenic Fungus Verticillium hemipterigenum.</title>
        <authorList>
            <person name="Horn F."/>
            <person name="Habel A."/>
            <person name="Scharf D.H."/>
            <person name="Dworschak J."/>
            <person name="Brakhage A.A."/>
            <person name="Guthke R."/>
            <person name="Hertweck C."/>
            <person name="Linde J."/>
        </authorList>
    </citation>
    <scope>NUCLEOTIDE SEQUENCE [LARGE SCALE GENOMIC DNA]</scope>
</reference>
<evidence type="ECO:0000313" key="12">
    <source>
        <dbReference type="EMBL" id="CEJ92938.1"/>
    </source>
</evidence>
<feature type="chain" id="PRO_5005108821" description="Lysophospholipase" evidence="10">
    <location>
        <begin position="21"/>
        <end position="668"/>
    </location>
</feature>
<keyword evidence="13" id="KW-1185">Reference proteome</keyword>
<sequence length="668" mass="71703">MKRLLLLGVAAAHLLPGGVASDADAVGYTNAESLYNEALLSPPADADNHFHNAALSRRAISNSPGGYAPSVEACPDARPTIRRGTGLSRQETDWLLRRRNATITPMRTLLKRLTVPEFDIDKYFSKIANDSTVLPNIGIAISGGGYRGLLNGAGAVAAWDDREEGSTTQGNLGGLLQSSTYISGSSSGSWLVGSLYTNNFTTVHESIVYSGIWQFGPTVLTGPNTVSLSSYYTDITKQVQAKENANFTTTLTDYWSRMLAFQMINDTNGGPGFTYSSIAQDPEFADAKVPVPILLATGRAPNEKISSINSTIYEISPWELGSRDPKVAGHAPLEFVGSKFDGGVLVDNSSCVQGFDNAGFIMGTSSSLFTQLVLYLRDKDSRYVPSGTPSAIFDAISQLLSTFGESWNDIADWAPNPFKNLQSKSTNATLADRLTLVDSSEDLQNIPFYPHLHPDRKVDVVFSVDSSSDTESGWPDGASAAATYARSAADSYGSSAFPAVPGKDTFLNLGLNRAPVFFGCDAANSTVNGNVAPLVVYLPNYPYVYASNISTLQLSVSDSERDAIVTNGWAVATQYNSTVDKKWPTCVACAILSRSLHRTNTPVPDACNACFKQYCWNGTLAPAKAGPYWPRFIGTPITNVNRNGADRLPAFATTTMLVVLLSAMLNVF</sequence>
<dbReference type="GO" id="GO:0046475">
    <property type="term" value="P:glycerophospholipid catabolic process"/>
    <property type="evidence" value="ECO:0007669"/>
    <property type="project" value="TreeGrafter"/>
</dbReference>
<dbReference type="OrthoDB" id="4084751at2759"/>
<gene>
    <name evidence="12" type="ORF">VHEMI08564</name>
</gene>